<evidence type="ECO:0008006" key="3">
    <source>
        <dbReference type="Google" id="ProtNLM"/>
    </source>
</evidence>
<organism evidence="1 2">
    <name type="scientific">Actinopolymorpha rutila</name>
    <dbReference type="NCBI Taxonomy" id="446787"/>
    <lineage>
        <taxon>Bacteria</taxon>
        <taxon>Bacillati</taxon>
        <taxon>Actinomycetota</taxon>
        <taxon>Actinomycetes</taxon>
        <taxon>Propionibacteriales</taxon>
        <taxon>Actinopolymorphaceae</taxon>
        <taxon>Actinopolymorpha</taxon>
    </lineage>
</organism>
<comment type="caution">
    <text evidence="1">The sequence shown here is derived from an EMBL/GenBank/DDBJ whole genome shotgun (WGS) entry which is preliminary data.</text>
</comment>
<dbReference type="Pfam" id="PF06224">
    <property type="entry name" value="AlkZ-like"/>
    <property type="match status" value="1"/>
</dbReference>
<dbReference type="PANTHER" id="PTHR38479">
    <property type="entry name" value="LMO0824 PROTEIN"/>
    <property type="match status" value="1"/>
</dbReference>
<dbReference type="RefSeq" id="WP_179786078.1">
    <property type="nucleotide sequence ID" value="NZ_BAAARR010000004.1"/>
</dbReference>
<evidence type="ECO:0000313" key="2">
    <source>
        <dbReference type="Proteomes" id="UP000579605"/>
    </source>
</evidence>
<dbReference type="EMBL" id="JACBZH010000001">
    <property type="protein sequence ID" value="NYH88132.1"/>
    <property type="molecule type" value="Genomic_DNA"/>
</dbReference>
<proteinExistence type="predicted"/>
<dbReference type="AlphaFoldDB" id="A0A852Z8E8"/>
<gene>
    <name evidence="1" type="ORF">F4554_000770</name>
</gene>
<accession>A0A852Z8E8</accession>
<keyword evidence="2" id="KW-1185">Reference proteome</keyword>
<name>A0A852Z8E8_9ACTN</name>
<dbReference type="Proteomes" id="UP000579605">
    <property type="component" value="Unassembled WGS sequence"/>
</dbReference>
<evidence type="ECO:0000313" key="1">
    <source>
        <dbReference type="EMBL" id="NYH88132.1"/>
    </source>
</evidence>
<dbReference type="PANTHER" id="PTHR38479:SF2">
    <property type="entry name" value="WINGED HELIX DNA-BINDING DOMAIN-CONTAINING PROTEIN"/>
    <property type="match status" value="1"/>
</dbReference>
<protein>
    <recommendedName>
        <fullName evidence="3">Winged helix DNA-binding domain-containing protein</fullName>
    </recommendedName>
</protein>
<reference evidence="1 2" key="1">
    <citation type="submission" date="2020-07" db="EMBL/GenBank/DDBJ databases">
        <title>Sequencing the genomes of 1000 actinobacteria strains.</title>
        <authorList>
            <person name="Klenk H.-P."/>
        </authorList>
    </citation>
    <scope>NUCLEOTIDE SEQUENCE [LARGE SCALE GENOMIC DNA]</scope>
    <source>
        <strain evidence="1 2">DSM 18448</strain>
    </source>
</reference>
<dbReference type="InterPro" id="IPR009351">
    <property type="entry name" value="AlkZ-like"/>
</dbReference>
<sequence length="375" mass="40462">MVVEVGREQVLAYRAAAQGLDRSTDDPVELGVLDLGVQHSAAHTARLALSARLPRLPEGDADPFADEGAFAVLWSVRGAPHLHRRADLTHLARALWPRGEADAHSRLAAERKPLKEAGIGALEAFATAAKALRSVVTRPMPKGEVSAAVTRKLPDAYAYDCRSCKARHVYGGLLQQVGLPAGVRQEFDTSPPVLAPLENRPAVPNKPAGTVDVVRAYLRLHGPATAGDAASYFGTSQAELRHSWPDGLVEVRADGRKCWLPEEDLTALRGASAPDYVRLLPPLDPFLQSRDRDLLVPDPARQKEVWKILGNPGAVLVRGDVAGVWRAKSAGRKRLAVTVRGFGRIGRAERSLLAKEAERMAGVRGLTEADVTYES</sequence>